<dbReference type="InterPro" id="IPR001506">
    <property type="entry name" value="Peptidase_M12A"/>
</dbReference>
<keyword evidence="5" id="KW-1185">Reference proteome</keyword>
<organism evidence="4 5">
    <name type="scientific">Chilo suppressalis</name>
    <name type="common">Asiatic rice borer moth</name>
    <dbReference type="NCBI Taxonomy" id="168631"/>
    <lineage>
        <taxon>Eukaryota</taxon>
        <taxon>Metazoa</taxon>
        <taxon>Ecdysozoa</taxon>
        <taxon>Arthropoda</taxon>
        <taxon>Hexapoda</taxon>
        <taxon>Insecta</taxon>
        <taxon>Pterygota</taxon>
        <taxon>Neoptera</taxon>
        <taxon>Endopterygota</taxon>
        <taxon>Lepidoptera</taxon>
        <taxon>Glossata</taxon>
        <taxon>Ditrysia</taxon>
        <taxon>Pyraloidea</taxon>
        <taxon>Crambidae</taxon>
        <taxon>Crambinae</taxon>
        <taxon>Chilo</taxon>
    </lineage>
</organism>
<dbReference type="EMBL" id="OU963907">
    <property type="protein sequence ID" value="CAH0399435.1"/>
    <property type="molecule type" value="Genomic_DNA"/>
</dbReference>
<dbReference type="Proteomes" id="UP001153292">
    <property type="component" value="Chromosome 14"/>
</dbReference>
<feature type="domain" description="Peptidase M12A" evidence="3">
    <location>
        <begin position="45"/>
        <end position="151"/>
    </location>
</feature>
<sequence length="164" mass="19018">MCQRGNWIINLFVILCYLSTTISLPCTEQSNNTNQNLPKDWPCSWNDGVIPFVLDLFSVSPHRLINLVKKGHEFIEIRSCLRFKEYDPTIAAKITNFTYLYYTYSGVLESCCLKFYIKPYGRRLVVITPLCNKPAETGHATLHAMGLFHDNPTYEYFRVLLIHT</sequence>
<comment type="cofactor">
    <cofactor evidence="1">
        <name>Zn(2+)</name>
        <dbReference type="ChEBI" id="CHEBI:29105"/>
    </cofactor>
</comment>
<evidence type="ECO:0000259" key="3">
    <source>
        <dbReference type="Pfam" id="PF01400"/>
    </source>
</evidence>
<protein>
    <recommendedName>
        <fullName evidence="3">Peptidase M12A domain-containing protein</fullName>
    </recommendedName>
</protein>
<keyword evidence="2" id="KW-1133">Transmembrane helix</keyword>
<name>A0ABN8B0M9_CHISP</name>
<evidence type="ECO:0000313" key="4">
    <source>
        <dbReference type="EMBL" id="CAH0399435.1"/>
    </source>
</evidence>
<dbReference type="Gene3D" id="3.40.390.10">
    <property type="entry name" value="Collagenase (Catalytic Domain)"/>
    <property type="match status" value="1"/>
</dbReference>
<feature type="transmembrane region" description="Helical" evidence="2">
    <location>
        <begin position="7"/>
        <end position="25"/>
    </location>
</feature>
<dbReference type="Pfam" id="PF01400">
    <property type="entry name" value="Astacin"/>
    <property type="match status" value="1"/>
</dbReference>
<accession>A0ABN8B0M9</accession>
<gene>
    <name evidence="4" type="ORF">CHILSU_LOCUS2579</name>
</gene>
<evidence type="ECO:0000256" key="1">
    <source>
        <dbReference type="ARBA" id="ARBA00001947"/>
    </source>
</evidence>
<evidence type="ECO:0000313" key="5">
    <source>
        <dbReference type="Proteomes" id="UP001153292"/>
    </source>
</evidence>
<dbReference type="InterPro" id="IPR024079">
    <property type="entry name" value="MetalloPept_cat_dom_sf"/>
</dbReference>
<keyword evidence="2" id="KW-0472">Membrane</keyword>
<reference evidence="4" key="1">
    <citation type="submission" date="2021-12" db="EMBL/GenBank/DDBJ databases">
        <authorList>
            <person name="King R."/>
        </authorList>
    </citation>
    <scope>NUCLEOTIDE SEQUENCE</scope>
</reference>
<proteinExistence type="predicted"/>
<dbReference type="SUPFAM" id="SSF55486">
    <property type="entry name" value="Metalloproteases ('zincins'), catalytic domain"/>
    <property type="match status" value="1"/>
</dbReference>
<keyword evidence="2" id="KW-0812">Transmembrane</keyword>
<evidence type="ECO:0000256" key="2">
    <source>
        <dbReference type="SAM" id="Phobius"/>
    </source>
</evidence>